<feature type="compositionally biased region" description="Polar residues" evidence="7">
    <location>
        <begin position="375"/>
        <end position="385"/>
    </location>
</feature>
<evidence type="ECO:0000256" key="6">
    <source>
        <dbReference type="RuleBase" id="RU210713"/>
    </source>
</evidence>
<feature type="compositionally biased region" description="Acidic residues" evidence="7">
    <location>
        <begin position="800"/>
        <end position="810"/>
    </location>
</feature>
<feature type="compositionally biased region" description="Polar residues" evidence="7">
    <location>
        <begin position="193"/>
        <end position="205"/>
    </location>
</feature>
<name>A0A6P8V5H6_GYMAC</name>
<evidence type="ECO:0000313" key="10">
    <source>
        <dbReference type="RefSeq" id="XP_034080695.1"/>
    </source>
</evidence>
<keyword evidence="9" id="KW-1185">Reference proteome</keyword>
<dbReference type="OrthoDB" id="567788at2759"/>
<feature type="region of interest" description="Disordered" evidence="7">
    <location>
        <begin position="984"/>
        <end position="1016"/>
    </location>
</feature>
<keyword evidence="3 6" id="KW-0256">Endoplasmic reticulum</keyword>
<dbReference type="InterPro" id="IPR046964">
    <property type="entry name" value="RTN1-4"/>
</dbReference>
<feature type="compositionally biased region" description="Low complexity" evidence="7">
    <location>
        <begin position="628"/>
        <end position="646"/>
    </location>
</feature>
<feature type="compositionally biased region" description="Low complexity" evidence="7">
    <location>
        <begin position="151"/>
        <end position="181"/>
    </location>
</feature>
<feature type="compositionally biased region" description="Basic and acidic residues" evidence="7">
    <location>
        <begin position="696"/>
        <end position="725"/>
    </location>
</feature>
<comment type="subcellular location">
    <subcellularLocation>
        <location evidence="1 6">Endoplasmic reticulum membrane</location>
        <topology evidence="1 6">Multi-pass membrane protein</topology>
    </subcellularLocation>
</comment>
<dbReference type="GO" id="GO:0014069">
    <property type="term" value="C:postsynaptic density"/>
    <property type="evidence" value="ECO:0007669"/>
    <property type="project" value="TreeGrafter"/>
</dbReference>
<feature type="region of interest" description="Disordered" evidence="7">
    <location>
        <begin position="1030"/>
        <end position="1060"/>
    </location>
</feature>
<dbReference type="Gene3D" id="1.20.5.2480">
    <property type="match status" value="1"/>
</dbReference>
<dbReference type="CTD" id="10313"/>
<feature type="region of interest" description="Disordered" evidence="7">
    <location>
        <begin position="1"/>
        <end position="429"/>
    </location>
</feature>
<feature type="compositionally biased region" description="Acidic residues" evidence="7">
    <location>
        <begin position="670"/>
        <end position="695"/>
    </location>
</feature>
<feature type="compositionally biased region" description="Low complexity" evidence="7">
    <location>
        <begin position="206"/>
        <end position="269"/>
    </location>
</feature>
<keyword evidence="5 6" id="KW-0472">Membrane</keyword>
<feature type="compositionally biased region" description="Low complexity" evidence="7">
    <location>
        <begin position="354"/>
        <end position="374"/>
    </location>
</feature>
<feature type="compositionally biased region" description="Basic and acidic residues" evidence="7">
    <location>
        <begin position="101"/>
        <end position="136"/>
    </location>
</feature>
<evidence type="ECO:0000256" key="4">
    <source>
        <dbReference type="ARBA" id="ARBA00022989"/>
    </source>
</evidence>
<feature type="compositionally biased region" description="Basic and acidic residues" evidence="7">
    <location>
        <begin position="582"/>
        <end position="599"/>
    </location>
</feature>
<evidence type="ECO:0000256" key="1">
    <source>
        <dbReference type="ARBA" id="ARBA00004477"/>
    </source>
</evidence>
<feature type="compositionally biased region" description="Basic and acidic residues" evidence="7">
    <location>
        <begin position="1030"/>
        <end position="1050"/>
    </location>
</feature>
<feature type="compositionally biased region" description="Low complexity" evidence="7">
    <location>
        <begin position="1"/>
        <end position="17"/>
    </location>
</feature>
<reference evidence="10" key="1">
    <citation type="submission" date="2025-08" db="UniProtKB">
        <authorList>
            <consortium name="RefSeq"/>
        </authorList>
    </citation>
    <scope>IDENTIFICATION</scope>
</reference>
<sequence length="1354" mass="149375">MDPMTQSAQISSSQGIADGQNAAAKESKPSDSFLSSSPVSLIQSPQDKRVALGSDKPCEGVATSLRFPSQHGSFTPSNYGSEPGPPDGQPDSPIKTSPVSERIKALEALAAKKKEPDFRSDGGFSHFRDRNHEKPPTETNKSPSEVHKFSTETSKFSTETPRSPTETPRSPTETPRSPTETNKSPSEVHKFSTETSKFFTENPNFSTETPRSPTETPRSPTETPRSPTETPRSPTETPRSPNETPRSPTETPRSPTETPRSPTETPRSPNETPRSPNETPRSPTETPRSPTETPRSPTETPRSPNETPRSPTETPRSPTETPRSPNETPRSPTETPRSPTETQKAPTEVHKFSTKTSTFFTETPTFSSETPKSPNETNTSSTGTPKSPFETPQFPTETSKPLTERTTPTVQKRGGSTDQESPESPFEVLGDLRQVNEFEETEEWMKSHLPPVPDYAAVDLTKTTLTSDSVTSKAKKETDIVIADAPAPFAGVPDAFMDSPAEASKLKNDSSDAQKQSCVEEESEFDLSYLPTAYMWDQQEKSGAQAPSKLDSGPVPPAPPAGFDSQSPHVPPPVGMDAKNNVLDDKKNIWTGDLERPEASEADSSGDSDDTVIEDGVSVPATVPPSSSPQAVSNDPSPAAAAPNLPTDEKEIPPKSERKLMQVPTINVIETDEPNYSDEEMEMEMELEVEEDEDYEAVREQAREAPKTPEPEDSKHEPPKTRPLETEIMEGYSPPSSPVDSDAEYSPKHNIIKPLPETVHHESASKPEAQTNQAQTEKSQATSNKENDEDPFKVTKEEVDFPDNDDEWSDEPQYIMVKPCKTDVAFIETSYNQSKVDEKSNTAGKEAHMEMASLSKTSFMQDDIYDRQSFDYDYDASSTLDDIDEKELSAKERFLSDPSQINNEPLNASSPILDNFTSVNDDEAFPKLVDQQCQREYPQDPYSSFQSETLSRMNEQDFNKKMTTDIVTDNIEHSNCLPAQKIGSKLQQDTKAGQQAPEMTSNPESNDSDSSVSEPTDSFVEFMRECLKSRQDEAQQDDTPKNVPSEDKFCKAGLRPNQSPPTMVMDLEQEQLTITALKELGSSQEEEEDVASLQSKVPDHGKANPNAASIQQSSFSAVPNPSCSQSNSVFDSTYSKEVEAIDEWVAEAYHLAEHVVTAILTHLSVKDLIHWRDPKKSGVAFGLSLLMLLSLAAFSVISVASYLLLALLCVTITFRIYKSVVQAVQKSSDGHPFKTLIDKDVSIPPETFRKHVDASLSYINRALKQMSRLFLVEDLVDSLKLAVVMWLFTYVGAVFNGITILILADILLFAVPPVYEKNKTQIDQYIDLVRTQVNTTMAKLQEKLPGAVKRSKTE</sequence>
<dbReference type="PRINTS" id="PR01217">
    <property type="entry name" value="PRICHEXTENSN"/>
</dbReference>
<dbReference type="PANTHER" id="PTHR45799:SF6">
    <property type="entry name" value="RETICULON"/>
    <property type="match status" value="1"/>
</dbReference>
<feature type="compositionally biased region" description="Acidic residues" evidence="7">
    <location>
        <begin position="600"/>
        <end position="613"/>
    </location>
</feature>
<evidence type="ECO:0000256" key="2">
    <source>
        <dbReference type="ARBA" id="ARBA00022692"/>
    </source>
</evidence>
<dbReference type="RefSeq" id="XP_034080695.1">
    <property type="nucleotide sequence ID" value="XM_034224804.1"/>
</dbReference>
<feature type="region of interest" description="Disordered" evidence="7">
    <location>
        <begin position="536"/>
        <end position="814"/>
    </location>
</feature>
<feature type="compositionally biased region" description="Low complexity" evidence="7">
    <location>
        <begin position="278"/>
        <end position="342"/>
    </location>
</feature>
<feature type="compositionally biased region" description="Low complexity" evidence="7">
    <location>
        <begin position="30"/>
        <end position="45"/>
    </location>
</feature>
<feature type="region of interest" description="Disordered" evidence="7">
    <location>
        <begin position="492"/>
        <end position="523"/>
    </location>
</feature>
<feature type="domain" description="Reticulon" evidence="8">
    <location>
        <begin position="1165"/>
        <end position="1354"/>
    </location>
</feature>
<dbReference type="GO" id="GO:0030182">
    <property type="term" value="P:neuron differentiation"/>
    <property type="evidence" value="ECO:0007669"/>
    <property type="project" value="TreeGrafter"/>
</dbReference>
<dbReference type="InterPro" id="IPR003388">
    <property type="entry name" value="Reticulon"/>
</dbReference>
<dbReference type="GO" id="GO:0007420">
    <property type="term" value="P:brain development"/>
    <property type="evidence" value="ECO:0007669"/>
    <property type="project" value="TreeGrafter"/>
</dbReference>
<dbReference type="GO" id="GO:0043005">
    <property type="term" value="C:neuron projection"/>
    <property type="evidence" value="ECO:0007669"/>
    <property type="project" value="TreeGrafter"/>
</dbReference>
<protein>
    <recommendedName>
        <fullName evidence="6">Reticulon</fullName>
    </recommendedName>
</protein>
<feature type="compositionally biased region" description="Basic and acidic residues" evidence="7">
    <location>
        <begin position="790"/>
        <end position="799"/>
    </location>
</feature>
<dbReference type="GeneID" id="117551775"/>
<dbReference type="Proteomes" id="UP000515161">
    <property type="component" value="Unplaced"/>
</dbReference>
<feature type="compositionally biased region" description="Polar residues" evidence="7">
    <location>
        <begin position="985"/>
        <end position="1016"/>
    </location>
</feature>
<dbReference type="InParanoid" id="A0A6P8V5H6"/>
<feature type="transmembrane region" description="Helical" evidence="6">
    <location>
        <begin position="1179"/>
        <end position="1210"/>
    </location>
</feature>
<feature type="compositionally biased region" description="Polar residues" evidence="7">
    <location>
        <begin position="768"/>
        <end position="784"/>
    </location>
</feature>
<dbReference type="KEGG" id="gacu:117551775"/>
<feature type="transmembrane region" description="Helical" evidence="6">
    <location>
        <begin position="1294"/>
        <end position="1315"/>
    </location>
</feature>
<evidence type="ECO:0000256" key="7">
    <source>
        <dbReference type="SAM" id="MobiDB-lite"/>
    </source>
</evidence>
<gene>
    <name evidence="10" type="primary">rtn3</name>
</gene>
<keyword evidence="4 6" id="KW-1133">Transmembrane helix</keyword>
<dbReference type="GO" id="GO:0071787">
    <property type="term" value="P:endoplasmic reticulum tubular network formation"/>
    <property type="evidence" value="ECO:0007669"/>
    <property type="project" value="TreeGrafter"/>
</dbReference>
<evidence type="ECO:0000313" key="9">
    <source>
        <dbReference type="Proteomes" id="UP000515161"/>
    </source>
</evidence>
<dbReference type="PANTHER" id="PTHR45799">
    <property type="entry name" value="RETICULON-LIKE PROTEIN"/>
    <property type="match status" value="1"/>
</dbReference>
<feature type="compositionally biased region" description="Basic and acidic residues" evidence="7">
    <location>
        <begin position="647"/>
        <end position="660"/>
    </location>
</feature>
<organism evidence="9 10">
    <name type="scientific">Gymnodraco acuticeps</name>
    <name type="common">Antarctic dragonfish</name>
    <dbReference type="NCBI Taxonomy" id="8218"/>
    <lineage>
        <taxon>Eukaryota</taxon>
        <taxon>Metazoa</taxon>
        <taxon>Chordata</taxon>
        <taxon>Craniata</taxon>
        <taxon>Vertebrata</taxon>
        <taxon>Euteleostomi</taxon>
        <taxon>Actinopterygii</taxon>
        <taxon>Neopterygii</taxon>
        <taxon>Teleostei</taxon>
        <taxon>Neoteleostei</taxon>
        <taxon>Acanthomorphata</taxon>
        <taxon>Eupercaria</taxon>
        <taxon>Perciformes</taxon>
        <taxon>Notothenioidei</taxon>
        <taxon>Bathydraconidae</taxon>
        <taxon>Gymnodraco</taxon>
    </lineage>
</organism>
<keyword evidence="2 6" id="KW-0812">Transmembrane</keyword>
<feature type="compositionally biased region" description="Polar residues" evidence="7">
    <location>
        <begin position="393"/>
        <end position="419"/>
    </location>
</feature>
<dbReference type="PROSITE" id="PS50845">
    <property type="entry name" value="RETICULON"/>
    <property type="match status" value="1"/>
</dbReference>
<accession>A0A6P8V5H6</accession>
<evidence type="ECO:0000259" key="8">
    <source>
        <dbReference type="PROSITE" id="PS50845"/>
    </source>
</evidence>
<evidence type="ECO:0000256" key="5">
    <source>
        <dbReference type="ARBA" id="ARBA00023136"/>
    </source>
</evidence>
<proteinExistence type="predicted"/>
<feature type="region of interest" description="Disordered" evidence="7">
    <location>
        <begin position="1081"/>
        <end position="1106"/>
    </location>
</feature>
<feature type="compositionally biased region" description="Polar residues" evidence="7">
    <location>
        <begin position="66"/>
        <end position="80"/>
    </location>
</feature>
<dbReference type="GO" id="GO:0005789">
    <property type="term" value="C:endoplasmic reticulum membrane"/>
    <property type="evidence" value="ECO:0007669"/>
    <property type="project" value="UniProtKB-SubCell"/>
</dbReference>
<dbReference type="Pfam" id="PF02453">
    <property type="entry name" value="Reticulon"/>
    <property type="match status" value="1"/>
</dbReference>
<evidence type="ECO:0000256" key="3">
    <source>
        <dbReference type="ARBA" id="ARBA00022824"/>
    </source>
</evidence>